<dbReference type="EMBL" id="GBRH01237244">
    <property type="protein sequence ID" value="JAD60651.1"/>
    <property type="molecule type" value="Transcribed_RNA"/>
</dbReference>
<sequence>MAVALDGPT</sequence>
<proteinExistence type="predicted"/>
<evidence type="ECO:0000313" key="1">
    <source>
        <dbReference type="EMBL" id="JAD60651.1"/>
    </source>
</evidence>
<accession>A0A0A9BBG1</accession>
<name>A0A0A9BBG1_ARUDO</name>
<protein>
    <submittedName>
        <fullName evidence="1">Uncharacterized protein</fullName>
    </submittedName>
</protein>
<organism evidence="1">
    <name type="scientific">Arundo donax</name>
    <name type="common">Giant reed</name>
    <name type="synonym">Donax arundinaceus</name>
    <dbReference type="NCBI Taxonomy" id="35708"/>
    <lineage>
        <taxon>Eukaryota</taxon>
        <taxon>Viridiplantae</taxon>
        <taxon>Streptophyta</taxon>
        <taxon>Embryophyta</taxon>
        <taxon>Tracheophyta</taxon>
        <taxon>Spermatophyta</taxon>
        <taxon>Magnoliopsida</taxon>
        <taxon>Liliopsida</taxon>
        <taxon>Poales</taxon>
        <taxon>Poaceae</taxon>
        <taxon>PACMAD clade</taxon>
        <taxon>Arundinoideae</taxon>
        <taxon>Arundineae</taxon>
        <taxon>Arundo</taxon>
    </lineage>
</organism>
<reference evidence="1" key="1">
    <citation type="submission" date="2014-09" db="EMBL/GenBank/DDBJ databases">
        <authorList>
            <person name="Magalhaes I.L.F."/>
            <person name="Oliveira U."/>
            <person name="Santos F.R."/>
            <person name="Vidigal T.H.D.A."/>
            <person name="Brescovit A.D."/>
            <person name="Santos A.J."/>
        </authorList>
    </citation>
    <scope>NUCLEOTIDE SEQUENCE</scope>
    <source>
        <tissue evidence="1">Shoot tissue taken approximately 20 cm above the soil surface</tissue>
    </source>
</reference>
<reference evidence="1" key="2">
    <citation type="journal article" date="2015" name="Data Brief">
        <title>Shoot transcriptome of the giant reed, Arundo donax.</title>
        <authorList>
            <person name="Barrero R.A."/>
            <person name="Guerrero F.D."/>
            <person name="Moolhuijzen P."/>
            <person name="Goolsby J.A."/>
            <person name="Tidwell J."/>
            <person name="Bellgard S.E."/>
            <person name="Bellgard M.I."/>
        </authorList>
    </citation>
    <scope>NUCLEOTIDE SEQUENCE</scope>
    <source>
        <tissue evidence="1">Shoot tissue taken approximately 20 cm above the soil surface</tissue>
    </source>
</reference>